<dbReference type="RefSeq" id="WP_184174945.1">
    <property type="nucleotide sequence ID" value="NZ_JACHGF010000004.1"/>
</dbReference>
<evidence type="ECO:0008006" key="3">
    <source>
        <dbReference type="Google" id="ProtNLM"/>
    </source>
</evidence>
<name>A0A840TLC5_9BACT</name>
<evidence type="ECO:0000313" key="2">
    <source>
        <dbReference type="Proteomes" id="UP000557307"/>
    </source>
</evidence>
<dbReference type="AlphaFoldDB" id="A0A840TLC5"/>
<proteinExistence type="predicted"/>
<accession>A0A840TLC5</accession>
<dbReference type="Proteomes" id="UP000557307">
    <property type="component" value="Unassembled WGS sequence"/>
</dbReference>
<evidence type="ECO:0000313" key="1">
    <source>
        <dbReference type="EMBL" id="MBB5285006.1"/>
    </source>
</evidence>
<gene>
    <name evidence="1" type="ORF">HNQ92_003154</name>
</gene>
<sequence>MKNSYWIIGLVLLAFIGDRLGGMILQKLIERSQFRYSRIEKGATKNVDILLIGNSRGLTFYQPAIEKLTGKSTLNISYNGLPMNLARAIVQDQLQKNGTPKVALIDITLCTKSNQELISSFKAYATCSQPIADLLRQQDVKTYRASRVSHLYRYNSEVFQRALFYLNQSDEDWLLDRTITQAMVENAALLEPYQLKVKPQQLVALQKTIWELEEAGTEVHLVVGPYFPTFRLAGLEEYIQQVESACQKEVHDFSNLLSEPAHFGDYQHPNVAGSLLYMEALDQEGLFD</sequence>
<keyword evidence="2" id="KW-1185">Reference proteome</keyword>
<reference evidence="1 2" key="1">
    <citation type="submission" date="2020-08" db="EMBL/GenBank/DDBJ databases">
        <title>Genomic Encyclopedia of Type Strains, Phase IV (KMG-IV): sequencing the most valuable type-strain genomes for metagenomic binning, comparative biology and taxonomic classification.</title>
        <authorList>
            <person name="Goeker M."/>
        </authorList>
    </citation>
    <scope>NUCLEOTIDE SEQUENCE [LARGE SCALE GENOMIC DNA]</scope>
    <source>
        <strain evidence="1 2">DSM 105074</strain>
    </source>
</reference>
<comment type="caution">
    <text evidence="1">The sequence shown here is derived from an EMBL/GenBank/DDBJ whole genome shotgun (WGS) entry which is preliminary data.</text>
</comment>
<organism evidence="1 2">
    <name type="scientific">Rhabdobacter roseus</name>
    <dbReference type="NCBI Taxonomy" id="1655419"/>
    <lineage>
        <taxon>Bacteria</taxon>
        <taxon>Pseudomonadati</taxon>
        <taxon>Bacteroidota</taxon>
        <taxon>Cytophagia</taxon>
        <taxon>Cytophagales</taxon>
        <taxon>Cytophagaceae</taxon>
        <taxon>Rhabdobacter</taxon>
    </lineage>
</organism>
<protein>
    <recommendedName>
        <fullName evidence="3">SGNH/GDSL hydrolase family protein</fullName>
    </recommendedName>
</protein>
<dbReference type="EMBL" id="JACHGF010000004">
    <property type="protein sequence ID" value="MBB5285006.1"/>
    <property type="molecule type" value="Genomic_DNA"/>
</dbReference>